<dbReference type="InterPro" id="IPR012340">
    <property type="entry name" value="NA-bd_OB-fold"/>
</dbReference>
<gene>
    <name evidence="2" type="ORF">SAMN02745857_00609</name>
</gene>
<protein>
    <submittedName>
        <fullName evidence="2">Exoribonuclease-2</fullName>
    </submittedName>
</protein>
<sequence>MHVFYEEDGSFKVATVKESQPASLMVEDVRGKRSKVKTSNVLLNFERPDPATLWSEAEALATDIDTDFLWEVCEQAEFSFDKLAADYFGEKPSAPQQAAVLFAITRNPMYFYKKGKGHYKPAPEDNLKAAKAGLERKQREAEQMAAWQAELMAGKVPEAFEAQLKNLLHRPDKNRIEWKALAQAADEAHLSPLRLLEKAGAIKDVEQYLLDGFLLEYFPKGRDFEPTQPVSAPEDLPVADVQAFSIDDATTTEIDDAFSLKKLPNGNTQVGIHIAAPTLGIAPGSELDLHLLERLSTVYFPGDKITMLPDSAVRVFTLEEGSARPAVSMYLEVGPGFDILSHRSAIERVPVAANLRHGDVEAHFNEDTAGRDGGDYPWKAELTFLWHLAGALEARRGRADDPNAPVRLDYSFYVDKLDDGSKQVRIIPRKRGAPMDKLVAEMMIHVNSQWGKDLKTAEIAAIYRTQSQGRVRMTTQAGPHVGLGVDCYAWSSSPLRRAVDFINQQQLLAMVRGDKPRYARNDAELFAAIGSFDTAYAAYNEFQDKMERYWCLRYLEQENIKEFSGSVIKENLVRIDGMPLVLRVGGLPELPAGSTVVLQRLAIDYLELNVDCRMATI</sequence>
<accession>A0A1W1X477</accession>
<feature type="domain" description="RNB" evidence="1">
    <location>
        <begin position="235"/>
        <end position="513"/>
    </location>
</feature>
<reference evidence="2 3" key="1">
    <citation type="submission" date="2017-04" db="EMBL/GenBank/DDBJ databases">
        <authorList>
            <person name="Afonso C.L."/>
            <person name="Miller P.J."/>
            <person name="Scott M.A."/>
            <person name="Spackman E."/>
            <person name="Goraichik I."/>
            <person name="Dimitrov K.M."/>
            <person name="Suarez D.L."/>
            <person name="Swayne D.E."/>
        </authorList>
    </citation>
    <scope>NUCLEOTIDE SEQUENCE [LARGE SCALE GENOMIC DNA]</scope>
    <source>
        <strain evidence="2 3">DSM 23236</strain>
    </source>
</reference>
<dbReference type="AlphaFoldDB" id="A0A1W1X477"/>
<dbReference type="Pfam" id="PF00773">
    <property type="entry name" value="RNB"/>
    <property type="match status" value="1"/>
</dbReference>
<dbReference type="Proteomes" id="UP000192761">
    <property type="component" value="Unassembled WGS sequence"/>
</dbReference>
<dbReference type="InterPro" id="IPR001900">
    <property type="entry name" value="RNase_II/R"/>
</dbReference>
<dbReference type="SUPFAM" id="SSF50249">
    <property type="entry name" value="Nucleic acid-binding proteins"/>
    <property type="match status" value="1"/>
</dbReference>
<evidence type="ECO:0000313" key="3">
    <source>
        <dbReference type="Proteomes" id="UP000192761"/>
    </source>
</evidence>
<dbReference type="GO" id="GO:0006402">
    <property type="term" value="P:mRNA catabolic process"/>
    <property type="evidence" value="ECO:0007669"/>
    <property type="project" value="TreeGrafter"/>
</dbReference>
<dbReference type="GO" id="GO:0005829">
    <property type="term" value="C:cytosol"/>
    <property type="evidence" value="ECO:0007669"/>
    <property type="project" value="TreeGrafter"/>
</dbReference>
<dbReference type="OrthoDB" id="5288992at2"/>
<organism evidence="2 3">
    <name type="scientific">Andreprevotia lacus DSM 23236</name>
    <dbReference type="NCBI Taxonomy" id="1121001"/>
    <lineage>
        <taxon>Bacteria</taxon>
        <taxon>Pseudomonadati</taxon>
        <taxon>Pseudomonadota</taxon>
        <taxon>Betaproteobacteria</taxon>
        <taxon>Neisseriales</taxon>
        <taxon>Chitinibacteraceae</taxon>
        <taxon>Andreprevotia</taxon>
    </lineage>
</organism>
<dbReference type="SMART" id="SM00955">
    <property type="entry name" value="RNB"/>
    <property type="match status" value="1"/>
</dbReference>
<dbReference type="EMBL" id="FWXD01000002">
    <property type="protein sequence ID" value="SMC18705.1"/>
    <property type="molecule type" value="Genomic_DNA"/>
</dbReference>
<evidence type="ECO:0000259" key="1">
    <source>
        <dbReference type="SMART" id="SM00955"/>
    </source>
</evidence>
<dbReference type="RefSeq" id="WP_084089061.1">
    <property type="nucleotide sequence ID" value="NZ_FWXD01000002.1"/>
</dbReference>
<dbReference type="PANTHER" id="PTHR23355:SF9">
    <property type="entry name" value="DIS3-LIKE EXONUCLEASE 2"/>
    <property type="match status" value="1"/>
</dbReference>
<proteinExistence type="predicted"/>
<dbReference type="GO" id="GO:0004540">
    <property type="term" value="F:RNA nuclease activity"/>
    <property type="evidence" value="ECO:0007669"/>
    <property type="project" value="InterPro"/>
</dbReference>
<dbReference type="PANTHER" id="PTHR23355">
    <property type="entry name" value="RIBONUCLEASE"/>
    <property type="match status" value="1"/>
</dbReference>
<keyword evidence="3" id="KW-1185">Reference proteome</keyword>
<dbReference type="InterPro" id="IPR050180">
    <property type="entry name" value="RNR_Ribonuclease"/>
</dbReference>
<dbReference type="GO" id="GO:0003723">
    <property type="term" value="F:RNA binding"/>
    <property type="evidence" value="ECO:0007669"/>
    <property type="project" value="InterPro"/>
</dbReference>
<name>A0A1W1X477_9NEIS</name>
<evidence type="ECO:0000313" key="2">
    <source>
        <dbReference type="EMBL" id="SMC18705.1"/>
    </source>
</evidence>
<dbReference type="STRING" id="1121001.SAMN02745857_00609"/>